<dbReference type="GO" id="GO:0030466">
    <property type="term" value="P:silent mating-type cassette heterochromatin formation"/>
    <property type="evidence" value="ECO:0007669"/>
    <property type="project" value="TreeGrafter"/>
</dbReference>
<dbReference type="InterPro" id="IPR031915">
    <property type="entry name" value="Clr2_N"/>
</dbReference>
<sequence length="608" mass="68355">MADLKEFDIIRVARSDGADTGPGYWPMTPAAPTTTKKTKEIATTEKMPRSKPQMIRLADDDPRFVEWKVKLGILLKQELCPNPDEGNPWLVQFPRGYWLYEKSKHLWVSGYPIKAKLFKSPQEFAVHLIWLLSASMDYRDCCCAHCNMPIPAKGGSSGEDNLVITNEPPKFEKLPPRVTPVPLPAIPGQPPLKPNNALPRTSSTQSTPVVTAQNSPALASVTPQPQAQHLPQIQPQPQHQTQPQAQPQHQQSQHQQIQPQQQMQPQIQPQTQPQTQPQPQPQSIQWALKSPLLFRSGELVWYQNGSTWRLGIIAASANGHHEVMPIGHGLVQQNNVTKGDGDMRPFYAFTVPPVALPELKEKEFDGIPWEAMFQSAADGNRREMLALDASKMGAAKIDYSYSLWSPLSEDPNSKTATYYGCFFGAERIELGDAMRLRSLPAELNVPAETGVLGIRFIFTTKDFPGAVFFRGHIYQLVTEDQPNIVREEHLPIALRHESQWRQSVGARRWRWALVKENVVFKEQSIRGRFYPTHRLMPILDPNGLQSAIAQGAVDEHHAHLNNRMDGSGRYLGRKVNRLDTLGASVTHTAGLSLESFIREEVFHQQSIE</sequence>
<dbReference type="EMBL" id="JABEYC010000276">
    <property type="protein sequence ID" value="KAF4979806.1"/>
    <property type="molecule type" value="Genomic_DNA"/>
</dbReference>
<evidence type="ECO:0000259" key="3">
    <source>
        <dbReference type="Pfam" id="PF16761"/>
    </source>
</evidence>
<dbReference type="Pfam" id="PF16761">
    <property type="entry name" value="Clr2_transil"/>
    <property type="match status" value="1"/>
</dbReference>
<dbReference type="GO" id="GO:0031934">
    <property type="term" value="C:mating-type region heterochromatin"/>
    <property type="evidence" value="ECO:0007669"/>
    <property type="project" value="TreeGrafter"/>
</dbReference>
<dbReference type="InterPro" id="IPR038986">
    <property type="entry name" value="Clr2"/>
</dbReference>
<organism evidence="4 5">
    <name type="scientific">Fusarium zealandicum</name>
    <dbReference type="NCBI Taxonomy" id="1053134"/>
    <lineage>
        <taxon>Eukaryota</taxon>
        <taxon>Fungi</taxon>
        <taxon>Dikarya</taxon>
        <taxon>Ascomycota</taxon>
        <taxon>Pezizomycotina</taxon>
        <taxon>Sordariomycetes</taxon>
        <taxon>Hypocreomycetidae</taxon>
        <taxon>Hypocreales</taxon>
        <taxon>Nectriaceae</taxon>
        <taxon>Fusarium</taxon>
        <taxon>Fusarium staphyleae species complex</taxon>
    </lineage>
</organism>
<keyword evidence="5" id="KW-1185">Reference proteome</keyword>
<dbReference type="AlphaFoldDB" id="A0A8H4UMH3"/>
<feature type="compositionally biased region" description="Low complexity" evidence="1">
    <location>
        <begin position="223"/>
        <end position="283"/>
    </location>
</feature>
<evidence type="ECO:0008006" key="6">
    <source>
        <dbReference type="Google" id="ProtNLM"/>
    </source>
</evidence>
<evidence type="ECO:0000259" key="2">
    <source>
        <dbReference type="Pfam" id="PF10383"/>
    </source>
</evidence>
<accession>A0A8H4UMH3</accession>
<evidence type="ECO:0000313" key="4">
    <source>
        <dbReference type="EMBL" id="KAF4979806.1"/>
    </source>
</evidence>
<dbReference type="PANTHER" id="PTHR38046">
    <property type="entry name" value="CRYPTIC LOCI REGULATOR 2"/>
    <property type="match status" value="1"/>
</dbReference>
<feature type="compositionally biased region" description="Polar residues" evidence="1">
    <location>
        <begin position="198"/>
        <end position="217"/>
    </location>
</feature>
<feature type="domain" description="Cryptic loci regulator 2 C-terminal" evidence="2">
    <location>
        <begin position="418"/>
        <end position="531"/>
    </location>
</feature>
<feature type="region of interest" description="Disordered" evidence="1">
    <location>
        <begin position="154"/>
        <end position="283"/>
    </location>
</feature>
<dbReference type="GO" id="GO:0033553">
    <property type="term" value="C:rDNA heterochromatin"/>
    <property type="evidence" value="ECO:0007669"/>
    <property type="project" value="TreeGrafter"/>
</dbReference>
<evidence type="ECO:0000313" key="5">
    <source>
        <dbReference type="Proteomes" id="UP000635477"/>
    </source>
</evidence>
<reference evidence="4" key="2">
    <citation type="submission" date="2020-05" db="EMBL/GenBank/DDBJ databases">
        <authorList>
            <person name="Kim H.-S."/>
            <person name="Proctor R.H."/>
            <person name="Brown D.W."/>
        </authorList>
    </citation>
    <scope>NUCLEOTIDE SEQUENCE</scope>
    <source>
        <strain evidence="4">NRRL 22465</strain>
    </source>
</reference>
<reference evidence="4" key="1">
    <citation type="journal article" date="2020" name="BMC Genomics">
        <title>Correction to: Identification and distribution of gene clusters required for synthesis of sphingolipid metabolism inhibitors in diverse species of the filamentous fungus Fusarium.</title>
        <authorList>
            <person name="Kim H.S."/>
            <person name="Lohmar J.M."/>
            <person name="Busman M."/>
            <person name="Brown D.W."/>
            <person name="Naumann T.A."/>
            <person name="Divon H.H."/>
            <person name="Lysoe E."/>
            <person name="Uhlig S."/>
            <person name="Proctor R.H."/>
        </authorList>
    </citation>
    <scope>NUCLEOTIDE SEQUENCE</scope>
    <source>
        <strain evidence="4">NRRL 22465</strain>
    </source>
</reference>
<dbReference type="PANTHER" id="PTHR38046:SF1">
    <property type="entry name" value="CRYPTIC LOCI REGULATOR 2"/>
    <property type="match status" value="1"/>
</dbReference>
<evidence type="ECO:0000256" key="1">
    <source>
        <dbReference type="SAM" id="MobiDB-lite"/>
    </source>
</evidence>
<feature type="domain" description="Cryptic loci regulator 2 N-terminal" evidence="3">
    <location>
        <begin position="90"/>
        <end position="146"/>
    </location>
</feature>
<dbReference type="Proteomes" id="UP000635477">
    <property type="component" value="Unassembled WGS sequence"/>
</dbReference>
<gene>
    <name evidence="4" type="ORF">FZEAL_4057</name>
</gene>
<comment type="caution">
    <text evidence="4">The sequence shown here is derived from an EMBL/GenBank/DDBJ whole genome shotgun (WGS) entry which is preliminary data.</text>
</comment>
<dbReference type="Pfam" id="PF10383">
    <property type="entry name" value="Clr2"/>
    <property type="match status" value="1"/>
</dbReference>
<name>A0A8H4UMH3_9HYPO</name>
<dbReference type="OrthoDB" id="2421327at2759"/>
<protein>
    <recommendedName>
        <fullName evidence="6">Cryptic loci regulator 2 N-terminal domain-containing protein</fullName>
    </recommendedName>
</protein>
<dbReference type="InterPro" id="IPR018839">
    <property type="entry name" value="Tscrpt-silencing_Clr2_C"/>
</dbReference>
<feature type="compositionally biased region" description="Pro residues" evidence="1">
    <location>
        <begin position="177"/>
        <end position="193"/>
    </location>
</feature>
<dbReference type="GO" id="GO:0070824">
    <property type="term" value="C:SHREC complex"/>
    <property type="evidence" value="ECO:0007669"/>
    <property type="project" value="InterPro"/>
</dbReference>
<proteinExistence type="predicted"/>